<evidence type="ECO:0000259" key="1">
    <source>
        <dbReference type="Pfam" id="PF12146"/>
    </source>
</evidence>
<dbReference type="InterPro" id="IPR029058">
    <property type="entry name" value="AB_hydrolase_fold"/>
</dbReference>
<dbReference type="SUPFAM" id="SSF53474">
    <property type="entry name" value="alpha/beta-Hydrolases"/>
    <property type="match status" value="1"/>
</dbReference>
<dbReference type="PRINTS" id="PR00111">
    <property type="entry name" value="ABHYDROLASE"/>
</dbReference>
<dbReference type="AlphaFoldDB" id="A0A2S6HPN8"/>
<organism evidence="2 3">
    <name type="scientific">Lacrimispora xylanisolvens</name>
    <dbReference type="NCBI Taxonomy" id="384636"/>
    <lineage>
        <taxon>Bacteria</taxon>
        <taxon>Bacillati</taxon>
        <taxon>Bacillota</taxon>
        <taxon>Clostridia</taxon>
        <taxon>Lachnospirales</taxon>
        <taxon>Lachnospiraceae</taxon>
        <taxon>Lacrimispora</taxon>
    </lineage>
</organism>
<sequence>MNGENRMQEERMIISFDGTKLRFKKDAVENPKALIVIAHGLCEHLNRYDYFTEKLNENGYSVYRYDQRGHGKSEGKKVYFKDFNEMPDDLGQILALAREESEGKKVFLFGHSMGGETVTLFGTKNPGMADGIITSGALTHYNHPVMGDQFPIEAPDDTYLPNELGDGVCSDKKVIEAYVSDPLVEKEISTGLINQIYAGVQWLKANIKSFSDPVLILHGADDGLVAAKDSLDLFEEISSKDKSLHVYANLFHEILNEPCRDEIIADILLWLGKHI</sequence>
<reference evidence="2 3" key="1">
    <citation type="submission" date="2018-02" db="EMBL/GenBank/DDBJ databases">
        <title>Genomic Encyclopedia of Archaeal and Bacterial Type Strains, Phase II (KMG-II): from individual species to whole genera.</title>
        <authorList>
            <person name="Goeker M."/>
        </authorList>
    </citation>
    <scope>NUCLEOTIDE SEQUENCE [LARGE SCALE GENOMIC DNA]</scope>
    <source>
        <strain evidence="2 3">DSM 3808</strain>
    </source>
</reference>
<dbReference type="InterPro" id="IPR022742">
    <property type="entry name" value="Hydrolase_4"/>
</dbReference>
<evidence type="ECO:0000313" key="3">
    <source>
        <dbReference type="Proteomes" id="UP000237749"/>
    </source>
</evidence>
<keyword evidence="3" id="KW-1185">Reference proteome</keyword>
<dbReference type="Gene3D" id="3.40.50.1820">
    <property type="entry name" value="alpha/beta hydrolase"/>
    <property type="match status" value="1"/>
</dbReference>
<name>A0A2S6HPN8_9FIRM</name>
<dbReference type="InterPro" id="IPR000073">
    <property type="entry name" value="AB_hydrolase_1"/>
</dbReference>
<protein>
    <submittedName>
        <fullName evidence="2">Lysophospholipase</fullName>
    </submittedName>
</protein>
<dbReference type="PANTHER" id="PTHR11614">
    <property type="entry name" value="PHOSPHOLIPASE-RELATED"/>
    <property type="match status" value="1"/>
</dbReference>
<dbReference type="RefSeq" id="WP_242980225.1">
    <property type="nucleotide sequence ID" value="NZ_PTJA01000009.1"/>
</dbReference>
<gene>
    <name evidence="2" type="ORF">BXY41_10921</name>
</gene>
<evidence type="ECO:0000313" key="2">
    <source>
        <dbReference type="EMBL" id="PPK79543.1"/>
    </source>
</evidence>
<feature type="domain" description="Serine aminopeptidase S33" evidence="1">
    <location>
        <begin position="30"/>
        <end position="258"/>
    </location>
</feature>
<dbReference type="EMBL" id="PTJA01000009">
    <property type="protein sequence ID" value="PPK79543.1"/>
    <property type="molecule type" value="Genomic_DNA"/>
</dbReference>
<proteinExistence type="predicted"/>
<dbReference type="InterPro" id="IPR051044">
    <property type="entry name" value="MAG_DAG_Lipase"/>
</dbReference>
<dbReference type="Pfam" id="PF12146">
    <property type="entry name" value="Hydrolase_4"/>
    <property type="match status" value="1"/>
</dbReference>
<comment type="caution">
    <text evidence="2">The sequence shown here is derived from an EMBL/GenBank/DDBJ whole genome shotgun (WGS) entry which is preliminary data.</text>
</comment>
<accession>A0A2S6HPN8</accession>
<dbReference type="Proteomes" id="UP000237749">
    <property type="component" value="Unassembled WGS sequence"/>
</dbReference>